<keyword evidence="2" id="KW-1185">Reference proteome</keyword>
<reference evidence="1" key="1">
    <citation type="submission" date="2024-02" db="EMBL/GenBank/DDBJ databases">
        <title>Metagenome Assembled Genome of Zalaria obscura JY119.</title>
        <authorList>
            <person name="Vighnesh L."/>
            <person name="Jagadeeshwari U."/>
            <person name="Venkata Ramana C."/>
            <person name="Sasikala C."/>
        </authorList>
    </citation>
    <scope>NUCLEOTIDE SEQUENCE</scope>
    <source>
        <strain evidence="1">JY119</strain>
    </source>
</reference>
<evidence type="ECO:0000313" key="2">
    <source>
        <dbReference type="Proteomes" id="UP001320706"/>
    </source>
</evidence>
<dbReference type="Proteomes" id="UP001320706">
    <property type="component" value="Unassembled WGS sequence"/>
</dbReference>
<name>A0ACC3S6N6_9PEZI</name>
<dbReference type="EMBL" id="JAMKPW020000038">
    <property type="protein sequence ID" value="KAK8200657.1"/>
    <property type="molecule type" value="Genomic_DNA"/>
</dbReference>
<protein>
    <submittedName>
        <fullName evidence="1">Uncharacterized protein</fullName>
    </submittedName>
</protein>
<comment type="caution">
    <text evidence="1">The sequence shown here is derived from an EMBL/GenBank/DDBJ whole genome shotgun (WGS) entry which is preliminary data.</text>
</comment>
<proteinExistence type="predicted"/>
<organism evidence="1 2">
    <name type="scientific">Zalaria obscura</name>
    <dbReference type="NCBI Taxonomy" id="2024903"/>
    <lineage>
        <taxon>Eukaryota</taxon>
        <taxon>Fungi</taxon>
        <taxon>Dikarya</taxon>
        <taxon>Ascomycota</taxon>
        <taxon>Pezizomycotina</taxon>
        <taxon>Dothideomycetes</taxon>
        <taxon>Dothideomycetidae</taxon>
        <taxon>Dothideales</taxon>
        <taxon>Zalariaceae</taxon>
        <taxon>Zalaria</taxon>
    </lineage>
</organism>
<sequence>MLQETDLVPWSRRSPNGRAGMLEMHLPDLRALQNSKHLDGSCLSNYLSGKVVPGGRLLEFLGQTAAYVGLLHAMSMCNKARIVSLISNCTFDFQKMAVGDIVELGKCYGSQLHACDHAIPA</sequence>
<evidence type="ECO:0000313" key="1">
    <source>
        <dbReference type="EMBL" id="KAK8200657.1"/>
    </source>
</evidence>
<gene>
    <name evidence="1" type="ORF">M8818_005972</name>
</gene>
<accession>A0ACC3S6N6</accession>